<dbReference type="EMBL" id="PCWQ01000013">
    <property type="protein sequence ID" value="PIR06401.1"/>
    <property type="molecule type" value="Genomic_DNA"/>
</dbReference>
<sequence>MNKLPHKIFVVFTLCSFLIPSLTLASNLDIDYNNLLSDAEAENHSSMSQIEIKNFLIQNNSYLKSYFYNGNNPGPADAPINSEEDYYKNRSATEIIYNAAWEAKINPQFLLAMLQKEQGLIEDSEPSERQLNYAMGYYCFDGQPCNPQWKGFGKQVRATALQFRDYLDNIYVRPHYPGKTSIIDGQAVKPENKITAALYVYTPHLQGNNLFATLWERYSFGGPGDISGGIFPDGSLIKAKDGEDVVTIYLIDRSQKRPFDSMTALVSRYDPKKVLEVSSEELAKYEDGGSIKYPNYSVLQGADGSRYLLDGMEKRLIVSDEAFRQLGFNPAEIIEANQTDLDNFIDGSLLTEGDLSPFEQLLRDMSTGGVYYVKDNQKAPIVHPSIIAINYSDLSIKEVTSKTLEQYTKVLPVKIQDGNLIKTEDEAKVYVISNGQRRLIPDEATFVGLGYNWSQIQTVTDRVLKLHDLGEELSL</sequence>
<organism evidence="2 3">
    <name type="scientific">Candidatus Komeilibacteria bacterium CG11_big_fil_rev_8_21_14_0_20_36_20</name>
    <dbReference type="NCBI Taxonomy" id="1974477"/>
    <lineage>
        <taxon>Bacteria</taxon>
        <taxon>Candidatus Komeiliibacteriota</taxon>
    </lineage>
</organism>
<keyword evidence="1" id="KW-0732">Signal</keyword>
<comment type="caution">
    <text evidence="2">The sequence shown here is derived from an EMBL/GenBank/DDBJ whole genome shotgun (WGS) entry which is preliminary data.</text>
</comment>
<evidence type="ECO:0000313" key="3">
    <source>
        <dbReference type="Proteomes" id="UP000230564"/>
    </source>
</evidence>
<name>A0A2H0NBZ0_9BACT</name>
<dbReference type="AlphaFoldDB" id="A0A2H0NBZ0"/>
<feature type="signal peptide" evidence="1">
    <location>
        <begin position="1"/>
        <end position="25"/>
    </location>
</feature>
<dbReference type="Proteomes" id="UP000230564">
    <property type="component" value="Unassembled WGS sequence"/>
</dbReference>
<accession>A0A2H0NBZ0</accession>
<evidence type="ECO:0000313" key="2">
    <source>
        <dbReference type="EMBL" id="PIR06401.1"/>
    </source>
</evidence>
<evidence type="ECO:0000256" key="1">
    <source>
        <dbReference type="SAM" id="SignalP"/>
    </source>
</evidence>
<feature type="chain" id="PRO_5013870343" evidence="1">
    <location>
        <begin position="26"/>
        <end position="475"/>
    </location>
</feature>
<gene>
    <name evidence="2" type="ORF">COV55_03905</name>
</gene>
<reference evidence="2 3" key="1">
    <citation type="submission" date="2017-09" db="EMBL/GenBank/DDBJ databases">
        <title>Depth-based differentiation of microbial function through sediment-hosted aquifers and enrichment of novel symbionts in the deep terrestrial subsurface.</title>
        <authorList>
            <person name="Probst A.J."/>
            <person name="Ladd B."/>
            <person name="Jarett J.K."/>
            <person name="Geller-Mcgrath D.E."/>
            <person name="Sieber C.M."/>
            <person name="Emerson J.B."/>
            <person name="Anantharaman K."/>
            <person name="Thomas B.C."/>
            <person name="Malmstrom R."/>
            <person name="Stieglmeier M."/>
            <person name="Klingl A."/>
            <person name="Woyke T."/>
            <person name="Ryan C.M."/>
            <person name="Banfield J.F."/>
        </authorList>
    </citation>
    <scope>NUCLEOTIDE SEQUENCE [LARGE SCALE GENOMIC DNA]</scope>
    <source>
        <strain evidence="2">CG11_big_fil_rev_8_21_14_0_20_36_20</strain>
    </source>
</reference>
<protein>
    <submittedName>
        <fullName evidence="2">Uncharacterized protein</fullName>
    </submittedName>
</protein>
<proteinExistence type="predicted"/>